<gene>
    <name evidence="1" type="ORF">LDX50_07825</name>
    <name evidence="2" type="ORF">LDX50_13795</name>
    <name evidence="3" type="ORF">LDX50_19515</name>
</gene>
<evidence type="ECO:0000313" key="2">
    <source>
        <dbReference type="EMBL" id="MCA6075951.1"/>
    </source>
</evidence>
<reference evidence="2" key="1">
    <citation type="submission" date="2021-09" db="EMBL/GenBank/DDBJ databases">
        <title>Fulvivirga sp. isolated from coastal sediment.</title>
        <authorList>
            <person name="Yu H."/>
        </authorList>
    </citation>
    <scope>NUCLEOTIDE SEQUENCE</scope>
    <source>
        <strain evidence="2">1062</strain>
    </source>
</reference>
<dbReference type="SUPFAM" id="SSF53448">
    <property type="entry name" value="Nucleotide-diphospho-sugar transferases"/>
    <property type="match status" value="1"/>
</dbReference>
<name>A0A9X1HQ72_9BACT</name>
<evidence type="ECO:0000313" key="4">
    <source>
        <dbReference type="Proteomes" id="UP001139409"/>
    </source>
</evidence>
<sequence length="418" mass="48021">MTGSSTRKRKIPGRSHGLHPDLKIYFERYAAGPALLPPPETPPELIFTIPAHREENIAHTIDSLLDCEFNRPSEILVLLNYSENSPQAIRDAHHRDLEHLRNRYEEKHMDNVALHFLLRELPHKHAGVGLARKILMDEAARRLDPDTGVIIGLDADCLVSPNYVSEIEKHFLLHPEIHGASIWFEHAIPESGLQRDAIIAYELHLRYFIEAQRMLKLPYAYHTVGSSMAVRPMAYAKAGGMNRRKAGEDFYFLHKIIPRGFGEINTTAVYPSARSSDRVPFGTGRAVQDLIASKRDPATYAPENIMIIKNMLNNIYNKVLNINKLNSINKQLLEYMNAEENFQRIRRNSSDLTAYHKHFYAWFDGFQLMKALHFLRDNLTPDVPVDDAGTWLLKVYHNIDFDGSSLDLLLKYRQIQRI</sequence>
<dbReference type="RefSeq" id="WP_225697887.1">
    <property type="nucleotide sequence ID" value="NZ_JAIXNE010000002.1"/>
</dbReference>
<dbReference type="EMBL" id="JAIXNE010000003">
    <property type="protein sequence ID" value="MCA6075951.1"/>
    <property type="molecule type" value="Genomic_DNA"/>
</dbReference>
<dbReference type="EMBL" id="JAIXNE010000004">
    <property type="protein sequence ID" value="MCA6077079.1"/>
    <property type="molecule type" value="Genomic_DNA"/>
</dbReference>
<dbReference type="EMBL" id="JAIXNE010000002">
    <property type="protein sequence ID" value="MCA6074774.1"/>
    <property type="molecule type" value="Genomic_DNA"/>
</dbReference>
<proteinExistence type="predicted"/>
<dbReference type="InterPro" id="IPR029044">
    <property type="entry name" value="Nucleotide-diphossugar_trans"/>
</dbReference>
<keyword evidence="4" id="KW-1185">Reference proteome</keyword>
<dbReference type="Gene3D" id="3.90.550.10">
    <property type="entry name" value="Spore Coat Polysaccharide Biosynthesis Protein SpsA, Chain A"/>
    <property type="match status" value="1"/>
</dbReference>
<comment type="caution">
    <text evidence="2">The sequence shown here is derived from an EMBL/GenBank/DDBJ whole genome shotgun (WGS) entry which is preliminary data.</text>
</comment>
<protein>
    <recommendedName>
        <fullName evidence="5">Glycosyltransferase family 2 protein</fullName>
    </recommendedName>
</protein>
<evidence type="ECO:0008006" key="5">
    <source>
        <dbReference type="Google" id="ProtNLM"/>
    </source>
</evidence>
<dbReference type="Proteomes" id="UP001139409">
    <property type="component" value="Unassembled WGS sequence"/>
</dbReference>
<evidence type="ECO:0000313" key="1">
    <source>
        <dbReference type="EMBL" id="MCA6074774.1"/>
    </source>
</evidence>
<evidence type="ECO:0000313" key="3">
    <source>
        <dbReference type="EMBL" id="MCA6077079.1"/>
    </source>
</evidence>
<accession>A0A9X1HQ72</accession>
<organism evidence="2 4">
    <name type="scientific">Fulvivirga sedimenti</name>
    <dbReference type="NCBI Taxonomy" id="2879465"/>
    <lineage>
        <taxon>Bacteria</taxon>
        <taxon>Pseudomonadati</taxon>
        <taxon>Bacteroidota</taxon>
        <taxon>Cytophagia</taxon>
        <taxon>Cytophagales</taxon>
        <taxon>Fulvivirgaceae</taxon>
        <taxon>Fulvivirga</taxon>
    </lineage>
</organism>
<dbReference type="AlphaFoldDB" id="A0A9X1HQ72"/>